<evidence type="ECO:0000313" key="2">
    <source>
        <dbReference type="Proteomes" id="UP000694564"/>
    </source>
</evidence>
<proteinExistence type="predicted"/>
<keyword evidence="2" id="KW-1185">Reference proteome</keyword>
<reference evidence="1" key="1">
    <citation type="submission" date="2025-08" db="UniProtKB">
        <authorList>
            <consortium name="Ensembl"/>
        </authorList>
    </citation>
    <scope>IDENTIFICATION</scope>
</reference>
<protein>
    <submittedName>
        <fullName evidence="1">Uncharacterized protein</fullName>
    </submittedName>
</protein>
<dbReference type="AlphaFoldDB" id="A0A8D2B5J9"/>
<name>A0A8D2B5J9_SCIVU</name>
<organism evidence="1 2">
    <name type="scientific">Sciurus vulgaris</name>
    <name type="common">Eurasian red squirrel</name>
    <dbReference type="NCBI Taxonomy" id="55149"/>
    <lineage>
        <taxon>Eukaryota</taxon>
        <taxon>Metazoa</taxon>
        <taxon>Chordata</taxon>
        <taxon>Craniata</taxon>
        <taxon>Vertebrata</taxon>
        <taxon>Euteleostomi</taxon>
        <taxon>Mammalia</taxon>
        <taxon>Eutheria</taxon>
        <taxon>Euarchontoglires</taxon>
        <taxon>Glires</taxon>
        <taxon>Rodentia</taxon>
        <taxon>Sciuromorpha</taxon>
        <taxon>Sciuridae</taxon>
        <taxon>Sciurinae</taxon>
        <taxon>Sciurini</taxon>
        <taxon>Sciurus</taxon>
    </lineage>
</organism>
<dbReference type="OrthoDB" id="8917564at2759"/>
<dbReference type="Proteomes" id="UP000694564">
    <property type="component" value="Chromosome 8"/>
</dbReference>
<sequence>MWKIASWSSRLLGFSAGKQTDLPKAVVFLDPPWVRVLLQEDNVTLKCQGAHPFGHNSTGISITIPSSTFQRPHAMTSGSPFCQGLIGYNNKFSETVNIIIQGPAFPSTSPVFPPWHQIAFYLMMRFSFAVDTGLCFSVQRNLQRSVEDWMEHKFRWSWDPQDK</sequence>
<evidence type="ECO:0000313" key="1">
    <source>
        <dbReference type="Ensembl" id="ENSSVLP00005007728.1"/>
    </source>
</evidence>
<accession>A0A8D2B5J9</accession>
<reference evidence="1" key="2">
    <citation type="submission" date="2025-09" db="UniProtKB">
        <authorList>
            <consortium name="Ensembl"/>
        </authorList>
    </citation>
    <scope>IDENTIFICATION</scope>
</reference>
<dbReference type="Ensembl" id="ENSSVLT00005008611.1">
    <property type="protein sequence ID" value="ENSSVLP00005007728.1"/>
    <property type="gene ID" value="ENSSVLG00005006314.1"/>
</dbReference>